<dbReference type="PANTHER" id="PTHR46796:SF12">
    <property type="entry name" value="HTH-TYPE DNA-BINDING TRANSCRIPTIONAL ACTIVATOR EUTR"/>
    <property type="match status" value="1"/>
</dbReference>
<name>A0A437PL18_9ACTN</name>
<evidence type="ECO:0000259" key="4">
    <source>
        <dbReference type="PROSITE" id="PS01124"/>
    </source>
</evidence>
<organism evidence="5 6">
    <name type="scientific">Streptomyces antnestii</name>
    <dbReference type="NCBI Taxonomy" id="2494256"/>
    <lineage>
        <taxon>Bacteria</taxon>
        <taxon>Bacillati</taxon>
        <taxon>Actinomycetota</taxon>
        <taxon>Actinomycetes</taxon>
        <taxon>Kitasatosporales</taxon>
        <taxon>Streptomycetaceae</taxon>
        <taxon>Streptomyces</taxon>
    </lineage>
</organism>
<keyword evidence="2" id="KW-0238">DNA-binding</keyword>
<dbReference type="SUPFAM" id="SSF46689">
    <property type="entry name" value="Homeodomain-like"/>
    <property type="match status" value="2"/>
</dbReference>
<keyword evidence="3" id="KW-0804">Transcription</keyword>
<dbReference type="Gene3D" id="1.10.10.60">
    <property type="entry name" value="Homeodomain-like"/>
    <property type="match status" value="1"/>
</dbReference>
<keyword evidence="6" id="KW-1185">Reference proteome</keyword>
<dbReference type="GO" id="GO:0003700">
    <property type="term" value="F:DNA-binding transcription factor activity"/>
    <property type="evidence" value="ECO:0007669"/>
    <property type="project" value="InterPro"/>
</dbReference>
<evidence type="ECO:0000313" key="5">
    <source>
        <dbReference type="EMBL" id="RVU22957.1"/>
    </source>
</evidence>
<dbReference type="AlphaFoldDB" id="A0A437PL18"/>
<dbReference type="GO" id="GO:0043565">
    <property type="term" value="F:sequence-specific DNA binding"/>
    <property type="evidence" value="ECO:0007669"/>
    <property type="project" value="InterPro"/>
</dbReference>
<dbReference type="OrthoDB" id="5464689at2"/>
<dbReference type="PROSITE" id="PS00041">
    <property type="entry name" value="HTH_ARAC_FAMILY_1"/>
    <property type="match status" value="1"/>
</dbReference>
<dbReference type="InterPro" id="IPR035418">
    <property type="entry name" value="AraC-bd_2"/>
</dbReference>
<dbReference type="EMBL" id="RZYA01000009">
    <property type="protein sequence ID" value="RVU22957.1"/>
    <property type="molecule type" value="Genomic_DNA"/>
</dbReference>
<comment type="caution">
    <text evidence="5">The sequence shown here is derived from an EMBL/GenBank/DDBJ whole genome shotgun (WGS) entry which is preliminary data.</text>
</comment>
<dbReference type="PANTHER" id="PTHR46796">
    <property type="entry name" value="HTH-TYPE TRANSCRIPTIONAL ACTIVATOR RHAS-RELATED"/>
    <property type="match status" value="1"/>
</dbReference>
<dbReference type="Proteomes" id="UP000283128">
    <property type="component" value="Unassembled WGS sequence"/>
</dbReference>
<dbReference type="SMART" id="SM00342">
    <property type="entry name" value="HTH_ARAC"/>
    <property type="match status" value="1"/>
</dbReference>
<sequence>MRRVATLERFVVLRTSDIEAFRANVAQLLTPHKLARVGSSGVVHADLSMADLGPVRLIHGRNTGVELRAELTEQVSYYDVNLALSGVNLLTAGDEEVVLGERTAGVISPRMLATMRLSDGYSQLHVRIERHALERHLEELLGSEVPGPIRFRAAMDLTRPAAASWSQAVRLLVRDLDTPDGLATTGEHNPWSRFLMTGLLLAQPHNYSEQLEQHRLAPRRPAALKHVIDLIDQDPAAELTVERLALAAGMTPRSLQRQFKEYVGIPPREYVLGVRLSRAHHDLGHAGPGVTVADVALRWGFAHVPRFAGAYKQRYGVSPSATLRGRA</sequence>
<dbReference type="InterPro" id="IPR009057">
    <property type="entry name" value="Homeodomain-like_sf"/>
</dbReference>
<dbReference type="InterPro" id="IPR018060">
    <property type="entry name" value="HTH_AraC"/>
</dbReference>
<protein>
    <submittedName>
        <fullName evidence="5">AraC family transcriptional regulator</fullName>
    </submittedName>
</protein>
<evidence type="ECO:0000313" key="6">
    <source>
        <dbReference type="Proteomes" id="UP000283128"/>
    </source>
</evidence>
<evidence type="ECO:0000256" key="3">
    <source>
        <dbReference type="ARBA" id="ARBA00023163"/>
    </source>
</evidence>
<evidence type="ECO:0000256" key="1">
    <source>
        <dbReference type="ARBA" id="ARBA00023015"/>
    </source>
</evidence>
<dbReference type="PROSITE" id="PS01124">
    <property type="entry name" value="HTH_ARAC_FAMILY_2"/>
    <property type="match status" value="1"/>
</dbReference>
<gene>
    <name evidence="5" type="ORF">EOT10_21055</name>
</gene>
<keyword evidence="1" id="KW-0805">Transcription regulation</keyword>
<dbReference type="Pfam" id="PF14525">
    <property type="entry name" value="AraC_binding_2"/>
    <property type="match status" value="1"/>
</dbReference>
<feature type="domain" description="HTH araC/xylS-type" evidence="4">
    <location>
        <begin position="225"/>
        <end position="325"/>
    </location>
</feature>
<dbReference type="InterPro" id="IPR050204">
    <property type="entry name" value="AraC_XylS_family_regulators"/>
</dbReference>
<evidence type="ECO:0000256" key="2">
    <source>
        <dbReference type="ARBA" id="ARBA00023125"/>
    </source>
</evidence>
<dbReference type="Pfam" id="PF12833">
    <property type="entry name" value="HTH_18"/>
    <property type="match status" value="1"/>
</dbReference>
<reference evidence="5 6" key="1">
    <citation type="submission" date="2019-01" db="EMBL/GenBank/DDBJ databases">
        <title>Genome sequences of Streptomyces and Rhizobium isolates collected from root and soil.</title>
        <authorList>
            <person name="Chhettri S."/>
            <person name="Sevigny J.L."/>
            <person name="Sen A."/>
            <person name="Ennis N."/>
            <person name="Tisa L."/>
        </authorList>
    </citation>
    <scope>NUCLEOTIDE SEQUENCE [LARGE SCALE GENOMIC DNA]</scope>
    <source>
        <strain evidence="5 6">San01</strain>
    </source>
</reference>
<accession>A0A437PL18</accession>
<dbReference type="InterPro" id="IPR018062">
    <property type="entry name" value="HTH_AraC-typ_CS"/>
</dbReference>
<proteinExistence type="predicted"/>